<sequence length="600" mass="67490">MSGGAPGEALWLSFAVTWPLTADWSRPGVRIGVCEEMKSSMRQWRRLVLVGMLAWALLFLALLSYFLDARVDNEALTSAGSSLSQHPDTRRLSSIQAASHQQRHSIIGSQPEPAYTTFTTIYPNPDPNSNHYPDSEAEPSPTSTTPEPGLELSQSPDSGPYGTSQEGEGGSRQQQDYLDPQTLAAWSSFGTENVGSHSDQTVTRSRERTTWTASDADRGPNRITRRSSREDEEAEEGVQTNNSHRRRTTVWGRGGKREGWGKEENDLEEYYFSKSASVVQRLWRGSVSSGMLSPRLQRAMRDYLSANKHHVAYKGGRRAAQSSRELLCELKDQARLRTLDGSEQPFSSLGWAHLVPRLALEQLYRQGGQRGFRSCAVVTSAGAILHSGLGKEIDSHDAVLRFNAAPTEGYVRDVGNKTTIRIINSQILADPKHRFNTSSLYKKVTLVAWDPAPYAVNLHKWYASPDYNLFSPYMEHRRLHPTQPFYVLHPKYVWQLWDVIQGNTQETIQPNPPSSGFIGILLMMALCDEVHVYEYIPSLRQTDLCHYHERYYDAACTLGAYHPLLYEKSLVQRINTGPERDLKRKGRVTLPGFSTVNCDL</sequence>
<evidence type="ECO:0000256" key="11">
    <source>
        <dbReference type="ARBA" id="ARBA00023157"/>
    </source>
</evidence>
<feature type="transmembrane region" description="Helical" evidence="20">
    <location>
        <begin position="47"/>
        <end position="67"/>
    </location>
</feature>
<evidence type="ECO:0000256" key="19">
    <source>
        <dbReference type="SAM" id="MobiDB-lite"/>
    </source>
</evidence>
<organism evidence="21 22">
    <name type="scientific">Coregonus suidteri</name>
    <dbReference type="NCBI Taxonomy" id="861788"/>
    <lineage>
        <taxon>Eukaryota</taxon>
        <taxon>Metazoa</taxon>
        <taxon>Chordata</taxon>
        <taxon>Craniata</taxon>
        <taxon>Vertebrata</taxon>
        <taxon>Euteleostomi</taxon>
        <taxon>Actinopterygii</taxon>
        <taxon>Neopterygii</taxon>
        <taxon>Teleostei</taxon>
        <taxon>Protacanthopterygii</taxon>
        <taxon>Salmoniformes</taxon>
        <taxon>Salmonidae</taxon>
        <taxon>Coregoninae</taxon>
        <taxon>Coregonus</taxon>
    </lineage>
</organism>
<keyword evidence="12" id="KW-0325">Glycoprotein</keyword>
<evidence type="ECO:0000256" key="6">
    <source>
        <dbReference type="ARBA" id="ARBA00022692"/>
    </source>
</evidence>
<dbReference type="PANTHER" id="PTHR46059">
    <property type="entry name" value="BETA-GALACTOSIDE ALPHA-2,6-SIALYLTRANSFERASE"/>
    <property type="match status" value="1"/>
</dbReference>
<keyword evidence="7" id="KW-0735">Signal-anchor</keyword>
<evidence type="ECO:0000256" key="12">
    <source>
        <dbReference type="ARBA" id="ARBA00023180"/>
    </source>
</evidence>
<evidence type="ECO:0000313" key="22">
    <source>
        <dbReference type="Proteomes" id="UP001356427"/>
    </source>
</evidence>
<dbReference type="Gene3D" id="3.90.1480.20">
    <property type="entry name" value="Glycosyl transferase family 29"/>
    <property type="match status" value="1"/>
</dbReference>
<comment type="catalytic activity">
    <reaction evidence="16">
        <text>a beta-D-galactoside + CMP-N-acetyl-beta-neuraminate = an N-acetyl-alpha-neuraminyl-(2-&gt;6)-beta-D-galactosyl derivative + CMP + H(+)</text>
        <dbReference type="Rhea" id="RHEA:52104"/>
        <dbReference type="ChEBI" id="CHEBI:15378"/>
        <dbReference type="ChEBI" id="CHEBI:28034"/>
        <dbReference type="ChEBI" id="CHEBI:57812"/>
        <dbReference type="ChEBI" id="CHEBI:60377"/>
        <dbReference type="ChEBI" id="CHEBI:136398"/>
        <dbReference type="EC" id="2.4.3.1"/>
    </reaction>
</comment>
<feature type="compositionally biased region" description="Polar residues" evidence="19">
    <location>
        <begin position="116"/>
        <end position="132"/>
    </location>
</feature>
<feature type="compositionally biased region" description="Basic and acidic residues" evidence="19">
    <location>
        <begin position="204"/>
        <end position="220"/>
    </location>
</feature>
<keyword evidence="5" id="KW-0808">Transferase</keyword>
<evidence type="ECO:0000256" key="2">
    <source>
        <dbReference type="ARBA" id="ARBA00006003"/>
    </source>
</evidence>
<proteinExistence type="inferred from homology"/>
<evidence type="ECO:0000313" key="21">
    <source>
        <dbReference type="EMBL" id="KAK6292475.1"/>
    </source>
</evidence>
<name>A0AAN8Q619_9TELE</name>
<keyword evidence="8 20" id="KW-1133">Transmembrane helix</keyword>
<evidence type="ECO:0000256" key="5">
    <source>
        <dbReference type="ARBA" id="ARBA00022679"/>
    </source>
</evidence>
<dbReference type="Proteomes" id="UP001356427">
    <property type="component" value="Unassembled WGS sequence"/>
</dbReference>
<reference evidence="21 22" key="1">
    <citation type="submission" date="2021-04" db="EMBL/GenBank/DDBJ databases">
        <authorList>
            <person name="De Guttry C."/>
            <person name="Zahm M."/>
            <person name="Klopp C."/>
            <person name="Cabau C."/>
            <person name="Louis A."/>
            <person name="Berthelot C."/>
            <person name="Parey E."/>
            <person name="Roest Crollius H."/>
            <person name="Montfort J."/>
            <person name="Robinson-Rechavi M."/>
            <person name="Bucao C."/>
            <person name="Bouchez O."/>
            <person name="Gislard M."/>
            <person name="Lluch J."/>
            <person name="Milhes M."/>
            <person name="Lampietro C."/>
            <person name="Lopez Roques C."/>
            <person name="Donnadieu C."/>
            <person name="Braasch I."/>
            <person name="Desvignes T."/>
            <person name="Postlethwait J."/>
            <person name="Bobe J."/>
            <person name="Wedekind C."/>
            <person name="Guiguen Y."/>
        </authorList>
    </citation>
    <scope>NUCLEOTIDE SEQUENCE [LARGE SCALE GENOMIC DNA]</scope>
    <source>
        <strain evidence="21">Cs_M1</strain>
        <tissue evidence="21">Blood</tissue>
    </source>
</reference>
<keyword evidence="6 20" id="KW-0812">Transmembrane</keyword>
<dbReference type="Pfam" id="PF00777">
    <property type="entry name" value="Glyco_transf_29"/>
    <property type="match status" value="1"/>
</dbReference>
<feature type="compositionally biased region" description="Low complexity" evidence="19">
    <location>
        <begin position="162"/>
        <end position="175"/>
    </location>
</feature>
<feature type="compositionally biased region" description="Low complexity" evidence="19">
    <location>
        <begin position="138"/>
        <end position="148"/>
    </location>
</feature>
<feature type="region of interest" description="Disordered" evidence="19">
    <location>
        <begin position="78"/>
        <end position="175"/>
    </location>
</feature>
<keyword evidence="4" id="KW-0328">Glycosyltransferase</keyword>
<dbReference type="InterPro" id="IPR001675">
    <property type="entry name" value="Glyco_trans_29"/>
</dbReference>
<evidence type="ECO:0000256" key="7">
    <source>
        <dbReference type="ARBA" id="ARBA00022968"/>
    </source>
</evidence>
<evidence type="ECO:0000256" key="13">
    <source>
        <dbReference type="ARBA" id="ARBA00030410"/>
    </source>
</evidence>
<comment type="function">
    <text evidence="18">Transfers sialic acid from the donor of substrate CMP-sialic acid to galactose containing acceptor substrates.</text>
</comment>
<evidence type="ECO:0000256" key="9">
    <source>
        <dbReference type="ARBA" id="ARBA00023034"/>
    </source>
</evidence>
<evidence type="ECO:0000256" key="20">
    <source>
        <dbReference type="SAM" id="Phobius"/>
    </source>
</evidence>
<comment type="subcellular location">
    <subcellularLocation>
        <location evidence="1">Golgi apparatus</location>
        <location evidence="1">Golgi stack membrane</location>
        <topology evidence="1">Single-pass type II membrane protein</topology>
    </subcellularLocation>
</comment>
<gene>
    <name evidence="21" type="ORF">J4Q44_G00370590</name>
</gene>
<dbReference type="PANTHER" id="PTHR46059:SF3">
    <property type="entry name" value="BETA-GALACTOSIDE ALPHA-2,6-SIALYLTRANSFERASE 2"/>
    <property type="match status" value="1"/>
</dbReference>
<keyword evidence="11" id="KW-1015">Disulfide bond</keyword>
<accession>A0AAN8Q619</accession>
<feature type="compositionally biased region" description="Polar residues" evidence="19">
    <location>
        <begin position="190"/>
        <end position="203"/>
    </location>
</feature>
<comment type="caution">
    <text evidence="21">The sequence shown here is derived from an EMBL/GenBank/DDBJ whole genome shotgun (WGS) entry which is preliminary data.</text>
</comment>
<evidence type="ECO:0000256" key="18">
    <source>
        <dbReference type="ARBA" id="ARBA00060076"/>
    </source>
</evidence>
<keyword evidence="22" id="KW-1185">Reference proteome</keyword>
<dbReference type="GO" id="GO:0097503">
    <property type="term" value="P:sialylation"/>
    <property type="evidence" value="ECO:0007669"/>
    <property type="project" value="TreeGrafter"/>
</dbReference>
<evidence type="ECO:0000256" key="4">
    <source>
        <dbReference type="ARBA" id="ARBA00022676"/>
    </source>
</evidence>
<evidence type="ECO:0000256" key="15">
    <source>
        <dbReference type="ARBA" id="ARBA00032076"/>
    </source>
</evidence>
<feature type="region of interest" description="Disordered" evidence="19">
    <location>
        <begin position="190"/>
        <end position="259"/>
    </location>
</feature>
<feature type="compositionally biased region" description="Polar residues" evidence="19">
    <location>
        <begin position="78"/>
        <end position="100"/>
    </location>
</feature>
<dbReference type="GO" id="GO:0032580">
    <property type="term" value="C:Golgi cisterna membrane"/>
    <property type="evidence" value="ECO:0007669"/>
    <property type="project" value="UniProtKB-SubCell"/>
</dbReference>
<evidence type="ECO:0000256" key="1">
    <source>
        <dbReference type="ARBA" id="ARBA00004447"/>
    </source>
</evidence>
<protein>
    <recommendedName>
        <fullName evidence="3">Beta-galactoside alpha-2,6-sialyltransferase 2</fullName>
        <ecNumber evidence="17">2.4.3.1</ecNumber>
    </recommendedName>
    <alternativeName>
        <fullName evidence="14">CMP-N-acetylneuraminate-beta-galactosamide-alpha-2,6-sialyltransferase 2</fullName>
    </alternativeName>
    <alternativeName>
        <fullName evidence="13">ST6Gal II</fullName>
    </alternativeName>
    <alternativeName>
        <fullName evidence="15">Sialyltransferase 2</fullName>
    </alternativeName>
</protein>
<evidence type="ECO:0000256" key="3">
    <source>
        <dbReference type="ARBA" id="ARBA00020782"/>
    </source>
</evidence>
<dbReference type="EC" id="2.4.3.1" evidence="17"/>
<evidence type="ECO:0000256" key="8">
    <source>
        <dbReference type="ARBA" id="ARBA00022989"/>
    </source>
</evidence>
<dbReference type="EMBL" id="JAGTTL010000038">
    <property type="protein sequence ID" value="KAK6292475.1"/>
    <property type="molecule type" value="Genomic_DNA"/>
</dbReference>
<evidence type="ECO:0000256" key="16">
    <source>
        <dbReference type="ARBA" id="ARBA00034249"/>
    </source>
</evidence>
<evidence type="ECO:0000256" key="10">
    <source>
        <dbReference type="ARBA" id="ARBA00023136"/>
    </source>
</evidence>
<dbReference type="AlphaFoldDB" id="A0AAN8Q619"/>
<keyword evidence="10 20" id="KW-0472">Membrane</keyword>
<evidence type="ECO:0000256" key="14">
    <source>
        <dbReference type="ARBA" id="ARBA00030509"/>
    </source>
</evidence>
<comment type="similarity">
    <text evidence="2">Belongs to the glycosyltransferase 29 family.</text>
</comment>
<evidence type="ECO:0000256" key="17">
    <source>
        <dbReference type="ARBA" id="ARBA00034329"/>
    </source>
</evidence>
<dbReference type="InterPro" id="IPR038578">
    <property type="entry name" value="GT29-like_sf"/>
</dbReference>
<keyword evidence="9" id="KW-0333">Golgi apparatus</keyword>
<dbReference type="GO" id="GO:0003835">
    <property type="term" value="F:beta-galactoside alpha-2,6-sialyltransferase activity"/>
    <property type="evidence" value="ECO:0007669"/>
    <property type="project" value="UniProtKB-EC"/>
</dbReference>
<dbReference type="FunFam" id="3.90.1480.20:FF:000010">
    <property type="entry name" value="ST6 beta-galactoside alpha-2,6-sialyltransferase 2"/>
    <property type="match status" value="1"/>
</dbReference>